<dbReference type="GO" id="GO:0051539">
    <property type="term" value="F:4 iron, 4 sulfur cluster binding"/>
    <property type="evidence" value="ECO:0007669"/>
    <property type="project" value="UniProtKB-UniRule"/>
</dbReference>
<keyword evidence="6" id="KW-0249">Electron transport</keyword>
<dbReference type="STRING" id="1121400.SAMN02746065_112128"/>
<evidence type="ECO:0000259" key="7">
    <source>
        <dbReference type="PROSITE" id="PS51379"/>
    </source>
</evidence>
<evidence type="ECO:0000313" key="8">
    <source>
        <dbReference type="EMBL" id="SMC86085.1"/>
    </source>
</evidence>
<dbReference type="GO" id="GO:0019154">
    <property type="term" value="F:glycolate dehydrogenase activity"/>
    <property type="evidence" value="ECO:0007669"/>
    <property type="project" value="UniProtKB-EC"/>
</dbReference>
<dbReference type="EC" id="1.1.99.14" evidence="6"/>
<dbReference type="InterPro" id="IPR004017">
    <property type="entry name" value="Cys_rich_dom"/>
</dbReference>
<comment type="catalytic activity">
    <reaction evidence="6">
        <text>glycolate + A = glyoxylate + AH2</text>
        <dbReference type="Rhea" id="RHEA:21264"/>
        <dbReference type="ChEBI" id="CHEBI:13193"/>
        <dbReference type="ChEBI" id="CHEBI:17499"/>
        <dbReference type="ChEBI" id="CHEBI:29805"/>
        <dbReference type="ChEBI" id="CHEBI:36655"/>
        <dbReference type="EC" id="1.1.99.14"/>
    </reaction>
</comment>
<protein>
    <recommendedName>
        <fullName evidence="6">Glycolate oxidase iron-sulfur subunit</fullName>
        <ecNumber evidence="6">1.1.99.14</ecNumber>
    </recommendedName>
</protein>
<sequence length="433" mass="47550">MNDMKSLAQRVKELEDQLVVCIRCGTCQSVCPLFEQTHREADVARGKLALLDGLGKNMFDNPNGVEERLNRCLLCGSCAANCPSGVNVVEIFIKARAILAEYKGLSPAKQVIFKKLLSDPKTFDFFTELAGKFQGVFTKKDKNPQATSCARVISPLLDNRHFPSMAEKSFHRLTPRLNTPVGKSGIKVALFTGCIIDKVFPRIANDVIEVFKHHGIGLYIPDGQGCCGIPALASGDRKSFTKLVAHHIGLFEREKFDYLVTACATCTSTIKKLWPSIYEGKESGTRAKIGKLSEKTLDINQFLVNSVSLDPRDEIHGTKGGPVTYHDPCHLKKSLGVAREPRQLIKASGHELVEMEGADKCCGMGGSFNLYHYGISSRIGTLKQQSISDTHCDTVATGCPACMIQISDMLAKSGAQVKVKHPLELYADFLRNR</sequence>
<evidence type="ECO:0000256" key="2">
    <source>
        <dbReference type="ARBA" id="ARBA00022723"/>
    </source>
</evidence>
<keyword evidence="9" id="KW-1185">Reference proteome</keyword>
<dbReference type="EMBL" id="FWXY01000012">
    <property type="protein sequence ID" value="SMC86085.1"/>
    <property type="molecule type" value="Genomic_DNA"/>
</dbReference>
<evidence type="ECO:0000313" key="9">
    <source>
        <dbReference type="Proteomes" id="UP000192418"/>
    </source>
</evidence>
<comment type="function">
    <text evidence="6">Component of a complex that catalyzes the oxidation of glycolate to glyoxylate.</text>
</comment>
<proteinExistence type="predicted"/>
<dbReference type="AlphaFoldDB" id="A0A1W2CLH5"/>
<dbReference type="Pfam" id="PF02754">
    <property type="entry name" value="CCG"/>
    <property type="match status" value="2"/>
</dbReference>
<keyword evidence="5 6" id="KW-0411">Iron-sulfur</keyword>
<keyword evidence="4 6" id="KW-0408">Iron</keyword>
<evidence type="ECO:0000256" key="1">
    <source>
        <dbReference type="ARBA" id="ARBA00022485"/>
    </source>
</evidence>
<dbReference type="PROSITE" id="PS51379">
    <property type="entry name" value="4FE4S_FER_2"/>
    <property type="match status" value="2"/>
</dbReference>
<organism evidence="8 9">
    <name type="scientific">Desulfocicer vacuolatum DSM 3385</name>
    <dbReference type="NCBI Taxonomy" id="1121400"/>
    <lineage>
        <taxon>Bacteria</taxon>
        <taxon>Pseudomonadati</taxon>
        <taxon>Thermodesulfobacteriota</taxon>
        <taxon>Desulfobacteria</taxon>
        <taxon>Desulfobacterales</taxon>
        <taxon>Desulfobacteraceae</taxon>
        <taxon>Desulfocicer</taxon>
    </lineage>
</organism>
<dbReference type="InterPro" id="IPR012257">
    <property type="entry name" value="Glc_ox_4Fe-4S"/>
</dbReference>
<evidence type="ECO:0000256" key="5">
    <source>
        <dbReference type="ARBA" id="ARBA00023014"/>
    </source>
</evidence>
<dbReference type="PIRSF" id="PIRSF000139">
    <property type="entry name" value="Glc_ox_4Fe-4S"/>
    <property type="match status" value="1"/>
</dbReference>
<evidence type="ECO:0000256" key="3">
    <source>
        <dbReference type="ARBA" id="ARBA00022737"/>
    </source>
</evidence>
<dbReference type="PANTHER" id="PTHR32479:SF20">
    <property type="entry name" value="GLYCOLATE OXIDASE IRON-SULFUR SUBUNIT"/>
    <property type="match status" value="1"/>
</dbReference>
<evidence type="ECO:0000256" key="4">
    <source>
        <dbReference type="ARBA" id="ARBA00023004"/>
    </source>
</evidence>
<evidence type="ECO:0000256" key="6">
    <source>
        <dbReference type="PIRNR" id="PIRNR000139"/>
    </source>
</evidence>
<dbReference type="Proteomes" id="UP000192418">
    <property type="component" value="Unassembled WGS sequence"/>
</dbReference>
<comment type="cofactor">
    <cofactor evidence="6">
        <name>[4Fe-4S] cluster</name>
        <dbReference type="ChEBI" id="CHEBI:49883"/>
    </cofactor>
    <text evidence="6">Binds 2 [4Fe-4S] clusters.</text>
</comment>
<dbReference type="InterPro" id="IPR017900">
    <property type="entry name" value="4Fe4S_Fe_S_CS"/>
</dbReference>
<name>A0A1W2CLH5_9BACT</name>
<dbReference type="InterPro" id="IPR009051">
    <property type="entry name" value="Helical_ferredxn"/>
</dbReference>
<dbReference type="Gene3D" id="1.10.1060.10">
    <property type="entry name" value="Alpha-helical ferredoxin"/>
    <property type="match status" value="1"/>
</dbReference>
<keyword evidence="2 6" id="KW-0479">Metal-binding</keyword>
<keyword evidence="3" id="KW-0677">Repeat</keyword>
<feature type="domain" description="4Fe-4S ferredoxin-type" evidence="7">
    <location>
        <begin position="63"/>
        <end position="92"/>
    </location>
</feature>
<dbReference type="PANTHER" id="PTHR32479">
    <property type="entry name" value="GLYCOLATE OXIDASE IRON-SULFUR SUBUNIT"/>
    <property type="match status" value="1"/>
</dbReference>
<feature type="domain" description="4Fe-4S ferredoxin-type" evidence="7">
    <location>
        <begin position="11"/>
        <end position="42"/>
    </location>
</feature>
<accession>A0A1W2CLH5</accession>
<dbReference type="RefSeq" id="WP_084069741.1">
    <property type="nucleotide sequence ID" value="NZ_FWXY01000012.1"/>
</dbReference>
<reference evidence="8 9" key="1">
    <citation type="submission" date="2017-04" db="EMBL/GenBank/DDBJ databases">
        <authorList>
            <person name="Afonso C.L."/>
            <person name="Miller P.J."/>
            <person name="Scott M.A."/>
            <person name="Spackman E."/>
            <person name="Goraichik I."/>
            <person name="Dimitrov K.M."/>
            <person name="Suarez D.L."/>
            <person name="Swayne D.E."/>
        </authorList>
    </citation>
    <scope>NUCLEOTIDE SEQUENCE [LARGE SCALE GENOMIC DNA]</scope>
    <source>
        <strain evidence="8 9">DSM 3385</strain>
    </source>
</reference>
<dbReference type="PROSITE" id="PS00198">
    <property type="entry name" value="4FE4S_FER_1"/>
    <property type="match status" value="2"/>
</dbReference>
<dbReference type="Pfam" id="PF13183">
    <property type="entry name" value="Fer4_8"/>
    <property type="match status" value="1"/>
</dbReference>
<dbReference type="InterPro" id="IPR017896">
    <property type="entry name" value="4Fe4S_Fe-S-bd"/>
</dbReference>
<dbReference type="SUPFAM" id="SSF46548">
    <property type="entry name" value="alpha-helical ferredoxin"/>
    <property type="match status" value="1"/>
</dbReference>
<keyword evidence="1 6" id="KW-0004">4Fe-4S</keyword>
<dbReference type="GO" id="GO:0046872">
    <property type="term" value="F:metal ion binding"/>
    <property type="evidence" value="ECO:0007669"/>
    <property type="project" value="UniProtKB-UniRule"/>
</dbReference>
<comment type="catalytic activity">
    <reaction evidence="6">
        <text>(R)-lactate + A = pyruvate + AH2</text>
        <dbReference type="Rhea" id="RHEA:15089"/>
        <dbReference type="ChEBI" id="CHEBI:13193"/>
        <dbReference type="ChEBI" id="CHEBI:15361"/>
        <dbReference type="ChEBI" id="CHEBI:16004"/>
        <dbReference type="ChEBI" id="CHEBI:17499"/>
    </reaction>
</comment>
<gene>
    <name evidence="8" type="ORF">SAMN02746065_112128</name>
</gene>
<keyword evidence="6" id="KW-0813">Transport</keyword>
<dbReference type="OrthoDB" id="5289041at2"/>